<evidence type="ECO:0000313" key="1">
    <source>
        <dbReference type="EMBL" id="KHN70289.1"/>
    </source>
</evidence>
<dbReference type="HOGENOM" id="CLU_950032_0_0_1"/>
<dbReference type="AlphaFoldDB" id="A0A0B2UM21"/>
<dbReference type="RefSeq" id="XP_014564331.1">
    <property type="nucleotide sequence ID" value="XM_014708845.1"/>
</dbReference>
<gene>
    <name evidence="1" type="ORF">M896_021270</name>
</gene>
<dbReference type="GeneID" id="26261222"/>
<accession>A0A0B2UM21</accession>
<keyword evidence="2" id="KW-1185">Reference proteome</keyword>
<proteinExistence type="predicted"/>
<sequence>MIVDYGFFFYRKVSVCLFNGDMVVGCMQRMSVVAIEVTDEDHICLHPDDDRRHRSYVERVMEDPKILLRSKGSTKTNLKLYVSFMTRGEYRPKVCGNKKQEIIGKIMNRSKEVLRETAVSDVHGYIKLCKVIGEAVEMPPSARLKQRITKLFGKVDGVERKIQIKDTLCDMIRNESDKLNGMCFILKVHHDFCIKGGTRDCISMFEEEYNKMLIKAASGMMNKVNKYGCDMKCMIYHALYPEVDLYNAFVACTNVADFDRSMLENRSLSTMNERGVRDAISNSIDWFYASLDVHD</sequence>
<dbReference type="OrthoDB" id="2191075at2759"/>
<organism evidence="1 2">
    <name type="scientific">Ordospora colligata OC4</name>
    <dbReference type="NCBI Taxonomy" id="1354746"/>
    <lineage>
        <taxon>Eukaryota</taxon>
        <taxon>Fungi</taxon>
        <taxon>Fungi incertae sedis</taxon>
        <taxon>Microsporidia</taxon>
        <taxon>Ordosporidae</taxon>
        <taxon>Ordospora</taxon>
    </lineage>
</organism>
<dbReference type="InParanoid" id="A0A0B2UM21"/>
<evidence type="ECO:0000313" key="2">
    <source>
        <dbReference type="Proteomes" id="UP000031056"/>
    </source>
</evidence>
<dbReference type="Proteomes" id="UP000031056">
    <property type="component" value="Unassembled WGS sequence"/>
</dbReference>
<dbReference type="VEuPathDB" id="MicrosporidiaDB:M896_021270"/>
<dbReference type="EMBL" id="JOKQ01000002">
    <property type="protein sequence ID" value="KHN70289.1"/>
    <property type="molecule type" value="Genomic_DNA"/>
</dbReference>
<protein>
    <submittedName>
        <fullName evidence="1">Uncharacterized protein</fullName>
    </submittedName>
</protein>
<reference evidence="1 2" key="1">
    <citation type="journal article" date="2014" name="MBio">
        <title>The Ordospora colligata genome; evolution of extreme reduction in microsporidia and host-to-parasite horizontal gene transfer.</title>
        <authorList>
            <person name="Pombert J.-F."/>
            <person name="Haag K.L."/>
            <person name="Beidas S."/>
            <person name="Ebert D."/>
            <person name="Keeling P.J."/>
        </authorList>
    </citation>
    <scope>NUCLEOTIDE SEQUENCE [LARGE SCALE GENOMIC DNA]</scope>
    <source>
        <strain evidence="1 2">OC4</strain>
    </source>
</reference>
<name>A0A0B2UM21_9MICR</name>
<comment type="caution">
    <text evidence="1">The sequence shown here is derived from an EMBL/GenBank/DDBJ whole genome shotgun (WGS) entry which is preliminary data.</text>
</comment>